<accession>A0A8J6ASL8</accession>
<sequence>MDDGGFFQLSEPHPELNAIVYNANVARLACFIGNFRALMIDATTVFRLNPPSEIFTSLLDLLRLLYHLLDQREHGNTPSVFEVRLSSPNVTVALVNGSLTVTPPNIEVERMLRLFEKSSDPARRLIVDQTPPTGMADVGSLDWADADMLIAYLSSQPTLPPAFKASMHPYNANIAVLRATPRAFFFAVDDHAPDSIKDVIDRGNATYSRTLMQLACSSMVTAGSVLQFSAAEPSTLGQQPRHGSLEFCLDDLSRMLNHFLACGALPFVFCMQVTLLGGDMVLVRRDDTTNGRMFTATPEVDEVTQLLSSFESLFTLCTSGDLQYLALNRQGLDLGDLKALLACRATQYSKNKRFVPFSATLANPPAQVKLTRDTAPAVATMDPRVLPVVQHHVAVMEELMAIAAVQDMAAASLVVEIPGATVHELDLVLRMLEGHADAPRSFSMSLAVPAVTVYMNTSKFIEIAPASPIPQPLGTVETVIPQDPTKDSIPQPLHAVQDVVVAHDKFILQRMICSIANTDTASWTRDVIINPPSWIPCGEDELRKAVGNITTLVHRGHFSNVPQSFVISLNERNVAGVTVTMQPAHPPPAVSSPVFVAAPPNEVVQSILGIANGFMANALIDGLGNLLVNADTALVITPDDQTPCGVQELTRVLGQIMKAGVLPPVFLMRLSSLGVTVKSEPGSLGTVRGAALQATFFVADGPNAEVDAVLAHVNSQLLQMIILKVHDLTSNDSLNINLPDAVPVTIADFIPLSNAVAEAGRRVSCTICLSSPRASVTTDSDGFFQCPEADGALRQAIDEANQTMVDQQIRHHALGCDEITAQTNLRIVSVDGTTCDMTAFLAVMYRVFASPTLPTSFYMYLSSLKTAVTLSESNRFTCPKRDLQEMLNRFHQCRSAIVGLNSIAAADVMLMIPGATVHELDLVLRMLEGHADAPRSFSMSLAVPAVTVYMNTSKFIEIAPASPIPQPLGTVETVIAPFNGARLRRVQDQILSSPVEGAVIYLSTPAQVDFTLDQAERILTYIEDSGRHPASLNLVLTDPDVTVRLAHHKFQQEHGFDLRVQAILNRMNLSRSKRLIRALRDVVITSVMTITLVQEPRPEDPAHWYDENDLAAAIGYIMATFGRSGVQPAEVTMVLPSATGRGVKVVLDPEPFISSGQRLFVVTEGEPSNVVNEILQCANHTIFDRSTADVSSLVLSGDVNLQIPTWVSNSAEIIDKIITSVFKHGMPSCFIIRILPGDASISTFTCPFTTNGTTTSTFFRAIDVCPEVQTLVNAANEHLTLQAIGRLFANQVTPQMHINISPPDKTVAVTLSDLKVALKAMGRIRPASLQMQLTSPPADIVMDPVGFFKVSTDDAAVLKVIQDTNVEWMISRATQAINACQPVTIPRVDQTPCGVQELTRVLGQIMKAGVLPPSFEITLDIDVVVELAQVDVRLSDGVATNIPRLKFFVVTDGHEHAMMVQAALDLVNSFILGKMLKDFCQATKTTQHAQLTIQIPGEIPSSIDDLDLISGLLVDMINARCDPDSLVMTLTRPAAVINLDIWGNLTYEVSDPADSEKLEKAVGRGNQAIHNARIRCIPPITANSRIIIRPGLGARCDLEDLATVALYLMGSTAAVPAVFEMRLTHPDVDLRLNGLVTVVPPNAAVERRLKRLNAKLVGAIVSRLNAVTANPPAPGPAK</sequence>
<gene>
    <name evidence="1" type="ORF">J8273_3590</name>
</gene>
<proteinExistence type="predicted"/>
<protein>
    <submittedName>
        <fullName evidence="1">Uncharacterized protein</fullName>
    </submittedName>
</protein>
<dbReference type="EMBL" id="JAHDYR010000025">
    <property type="protein sequence ID" value="KAG9393451.1"/>
    <property type="molecule type" value="Genomic_DNA"/>
</dbReference>
<keyword evidence="2" id="KW-1185">Reference proteome</keyword>
<reference evidence="1" key="1">
    <citation type="submission" date="2021-05" db="EMBL/GenBank/DDBJ databases">
        <title>A free-living protist that lacks canonical eukaryotic 1 DNA replication and segregation systems.</title>
        <authorList>
            <person name="Salas-Leiva D.E."/>
            <person name="Tromer E.C."/>
            <person name="Curtis B.A."/>
            <person name="Jerlstrom-Hultqvist J."/>
            <person name="Kolisko M."/>
            <person name="Yi Z."/>
            <person name="Salas-Leiva J.S."/>
            <person name="Gallot-Lavallee L."/>
            <person name="Kops G.J.P.L."/>
            <person name="Archibald J.M."/>
            <person name="Simpson A.G.B."/>
            <person name="Roger A.J."/>
        </authorList>
    </citation>
    <scope>NUCLEOTIDE SEQUENCE</scope>
    <source>
        <strain evidence="1">BICM</strain>
    </source>
</reference>
<name>A0A8J6ASL8_9EUKA</name>
<evidence type="ECO:0000313" key="1">
    <source>
        <dbReference type="EMBL" id="KAG9393451.1"/>
    </source>
</evidence>
<comment type="caution">
    <text evidence="1">The sequence shown here is derived from an EMBL/GenBank/DDBJ whole genome shotgun (WGS) entry which is preliminary data.</text>
</comment>
<evidence type="ECO:0000313" key="2">
    <source>
        <dbReference type="Proteomes" id="UP000717585"/>
    </source>
</evidence>
<organism evidence="1 2">
    <name type="scientific">Carpediemonas membranifera</name>
    <dbReference type="NCBI Taxonomy" id="201153"/>
    <lineage>
        <taxon>Eukaryota</taxon>
        <taxon>Metamonada</taxon>
        <taxon>Carpediemonas-like organisms</taxon>
        <taxon>Carpediemonas</taxon>
    </lineage>
</organism>
<dbReference type="Proteomes" id="UP000717585">
    <property type="component" value="Unassembled WGS sequence"/>
</dbReference>